<keyword evidence="1" id="KW-0472">Membrane</keyword>
<gene>
    <name evidence="2" type="ORF">PAXRUDRAFT_821197</name>
</gene>
<sequence>MDEEHGESVDKSGRARYMLGRVVFAILPTGAYFTFKTTLEGRTSEQHRCGHLMRMELEEHSGANAEV</sequence>
<proteinExistence type="predicted"/>
<reference evidence="3" key="2">
    <citation type="submission" date="2015-01" db="EMBL/GenBank/DDBJ databases">
        <title>Evolutionary Origins and Diversification of the Mycorrhizal Mutualists.</title>
        <authorList>
            <consortium name="DOE Joint Genome Institute"/>
            <consortium name="Mycorrhizal Genomics Consortium"/>
            <person name="Kohler A."/>
            <person name="Kuo A."/>
            <person name="Nagy L.G."/>
            <person name="Floudas D."/>
            <person name="Copeland A."/>
            <person name="Barry K.W."/>
            <person name="Cichocki N."/>
            <person name="Veneault-Fourrey C."/>
            <person name="LaButti K."/>
            <person name="Lindquist E.A."/>
            <person name="Lipzen A."/>
            <person name="Lundell T."/>
            <person name="Morin E."/>
            <person name="Murat C."/>
            <person name="Riley R."/>
            <person name="Ohm R."/>
            <person name="Sun H."/>
            <person name="Tunlid A."/>
            <person name="Henrissat B."/>
            <person name="Grigoriev I.V."/>
            <person name="Hibbett D.S."/>
            <person name="Martin F."/>
        </authorList>
    </citation>
    <scope>NUCLEOTIDE SEQUENCE [LARGE SCALE GENOMIC DNA]</scope>
    <source>
        <strain evidence="3">Ve08.2h10</strain>
    </source>
</reference>
<keyword evidence="1" id="KW-1133">Transmembrane helix</keyword>
<accession>A0A0D0E6V5</accession>
<dbReference type="InParanoid" id="A0A0D0E6V5"/>
<feature type="transmembrane region" description="Helical" evidence="1">
    <location>
        <begin position="15"/>
        <end position="35"/>
    </location>
</feature>
<evidence type="ECO:0000313" key="2">
    <source>
        <dbReference type="EMBL" id="KIL00862.1"/>
    </source>
</evidence>
<dbReference type="HOGENOM" id="CLU_2813136_0_0_1"/>
<reference evidence="2 3" key="1">
    <citation type="submission" date="2014-04" db="EMBL/GenBank/DDBJ databases">
        <authorList>
            <consortium name="DOE Joint Genome Institute"/>
            <person name="Kuo A."/>
            <person name="Kohler A."/>
            <person name="Jargeat P."/>
            <person name="Nagy L.G."/>
            <person name="Floudas D."/>
            <person name="Copeland A."/>
            <person name="Barry K.W."/>
            <person name="Cichocki N."/>
            <person name="Veneault-Fourrey C."/>
            <person name="LaButti K."/>
            <person name="Lindquist E.A."/>
            <person name="Lipzen A."/>
            <person name="Lundell T."/>
            <person name="Morin E."/>
            <person name="Murat C."/>
            <person name="Sun H."/>
            <person name="Tunlid A."/>
            <person name="Henrissat B."/>
            <person name="Grigoriev I.V."/>
            <person name="Hibbett D.S."/>
            <person name="Martin F."/>
            <person name="Nordberg H.P."/>
            <person name="Cantor M.N."/>
            <person name="Hua S.X."/>
        </authorList>
    </citation>
    <scope>NUCLEOTIDE SEQUENCE [LARGE SCALE GENOMIC DNA]</scope>
    <source>
        <strain evidence="2 3">Ve08.2h10</strain>
    </source>
</reference>
<dbReference type="EMBL" id="KN824825">
    <property type="protein sequence ID" value="KIL00862.1"/>
    <property type="molecule type" value="Genomic_DNA"/>
</dbReference>
<evidence type="ECO:0000256" key="1">
    <source>
        <dbReference type="SAM" id="Phobius"/>
    </source>
</evidence>
<protein>
    <submittedName>
        <fullName evidence="2">Uncharacterized protein</fullName>
    </submittedName>
</protein>
<keyword evidence="3" id="KW-1185">Reference proteome</keyword>
<organism evidence="2 3">
    <name type="scientific">Paxillus rubicundulus Ve08.2h10</name>
    <dbReference type="NCBI Taxonomy" id="930991"/>
    <lineage>
        <taxon>Eukaryota</taxon>
        <taxon>Fungi</taxon>
        <taxon>Dikarya</taxon>
        <taxon>Basidiomycota</taxon>
        <taxon>Agaricomycotina</taxon>
        <taxon>Agaricomycetes</taxon>
        <taxon>Agaricomycetidae</taxon>
        <taxon>Boletales</taxon>
        <taxon>Paxilineae</taxon>
        <taxon>Paxillaceae</taxon>
        <taxon>Paxillus</taxon>
    </lineage>
</organism>
<dbReference type="Proteomes" id="UP000054538">
    <property type="component" value="Unassembled WGS sequence"/>
</dbReference>
<keyword evidence="1" id="KW-0812">Transmembrane</keyword>
<dbReference type="AlphaFoldDB" id="A0A0D0E6V5"/>
<evidence type="ECO:0000313" key="3">
    <source>
        <dbReference type="Proteomes" id="UP000054538"/>
    </source>
</evidence>
<name>A0A0D0E6V5_9AGAM</name>